<accession>A0ABD2ZKX7</accession>
<dbReference type="PANTHER" id="PTHR15140:SF37">
    <property type="entry name" value="UBIQUITIN-LIKE DOMAIN-CONTAINING PROTEIN"/>
    <property type="match status" value="1"/>
</dbReference>
<evidence type="ECO:0000313" key="1">
    <source>
        <dbReference type="EMBL" id="KAL3519973.1"/>
    </source>
</evidence>
<dbReference type="EMBL" id="JBJUIK010000008">
    <property type="protein sequence ID" value="KAL3519973.1"/>
    <property type="molecule type" value="Genomic_DNA"/>
</dbReference>
<comment type="caution">
    <text evidence="1">The sequence shown here is derived from an EMBL/GenBank/DDBJ whole genome shotgun (WGS) entry which is preliminary data.</text>
</comment>
<protein>
    <submittedName>
        <fullName evidence="1">Uncharacterized protein</fullName>
    </submittedName>
</protein>
<organism evidence="1 2">
    <name type="scientific">Cinchona calisaya</name>
    <dbReference type="NCBI Taxonomy" id="153742"/>
    <lineage>
        <taxon>Eukaryota</taxon>
        <taxon>Viridiplantae</taxon>
        <taxon>Streptophyta</taxon>
        <taxon>Embryophyta</taxon>
        <taxon>Tracheophyta</taxon>
        <taxon>Spermatophyta</taxon>
        <taxon>Magnoliopsida</taxon>
        <taxon>eudicotyledons</taxon>
        <taxon>Gunneridae</taxon>
        <taxon>Pentapetalae</taxon>
        <taxon>asterids</taxon>
        <taxon>lamiids</taxon>
        <taxon>Gentianales</taxon>
        <taxon>Rubiaceae</taxon>
        <taxon>Cinchonoideae</taxon>
        <taxon>Cinchoneae</taxon>
        <taxon>Cinchona</taxon>
    </lineage>
</organism>
<dbReference type="Gene3D" id="3.80.10.10">
    <property type="entry name" value="Ribonuclease Inhibitor"/>
    <property type="match status" value="1"/>
</dbReference>
<dbReference type="PANTHER" id="PTHR15140">
    <property type="entry name" value="TUBULIN-SPECIFIC CHAPERONE E"/>
    <property type="match status" value="1"/>
</dbReference>
<name>A0ABD2ZKX7_9GENT</name>
<dbReference type="InterPro" id="IPR032675">
    <property type="entry name" value="LRR_dom_sf"/>
</dbReference>
<evidence type="ECO:0000313" key="2">
    <source>
        <dbReference type="Proteomes" id="UP001630127"/>
    </source>
</evidence>
<reference evidence="1 2" key="1">
    <citation type="submission" date="2024-11" db="EMBL/GenBank/DDBJ databases">
        <title>A near-complete genome assembly of Cinchona calisaya.</title>
        <authorList>
            <person name="Lian D.C."/>
            <person name="Zhao X.W."/>
            <person name="Wei L."/>
        </authorList>
    </citation>
    <scope>NUCLEOTIDE SEQUENCE [LARGE SCALE GENOMIC DNA]</scope>
    <source>
        <tissue evidence="1">Nenye</tissue>
    </source>
</reference>
<gene>
    <name evidence="1" type="ORF">ACH5RR_018122</name>
</gene>
<dbReference type="Proteomes" id="UP001630127">
    <property type="component" value="Unassembled WGS sequence"/>
</dbReference>
<dbReference type="AlphaFoldDB" id="A0ABD2ZKX7"/>
<keyword evidence="2" id="KW-1185">Reference proteome</keyword>
<dbReference type="SUPFAM" id="SSF52047">
    <property type="entry name" value="RNI-like"/>
    <property type="match status" value="1"/>
</dbReference>
<proteinExistence type="predicted"/>
<sequence>MAIFSMGQLKVLKLKNFAFQGPRWELTEEVFSCLKSLLVENTDLVHREATSTNHFPCLEHLLLRSCKSLEEIPPGVGELSTLSLLELYYCNKSAEDSAKEFGEQVEGLKVVTVGDC</sequence>